<organism evidence="1 2">
    <name type="scientific">Daucus carota subsp. sativus</name>
    <name type="common">Carrot</name>
    <dbReference type="NCBI Taxonomy" id="79200"/>
    <lineage>
        <taxon>Eukaryota</taxon>
        <taxon>Viridiplantae</taxon>
        <taxon>Streptophyta</taxon>
        <taxon>Embryophyta</taxon>
        <taxon>Tracheophyta</taxon>
        <taxon>Spermatophyta</taxon>
        <taxon>Magnoliopsida</taxon>
        <taxon>eudicotyledons</taxon>
        <taxon>Gunneridae</taxon>
        <taxon>Pentapetalae</taxon>
        <taxon>asterids</taxon>
        <taxon>campanulids</taxon>
        <taxon>Apiales</taxon>
        <taxon>Apiaceae</taxon>
        <taxon>Apioideae</taxon>
        <taxon>Scandiceae</taxon>
        <taxon>Daucinae</taxon>
        <taxon>Daucus</taxon>
        <taxon>Daucus sect. Daucus</taxon>
    </lineage>
</organism>
<dbReference type="EMBL" id="CP093345">
    <property type="protein sequence ID" value="WOG94694.1"/>
    <property type="molecule type" value="Genomic_DNA"/>
</dbReference>
<accession>A0AAF1ATP4</accession>
<gene>
    <name evidence="1" type="ORF">DCAR_0313991</name>
</gene>
<proteinExistence type="predicted"/>
<name>A0AAF1ATP4_DAUCS</name>
<dbReference type="PANTHER" id="PTHR47105">
    <property type="entry name" value="OS02G0173600 PROTEIN"/>
    <property type="match status" value="1"/>
</dbReference>
<dbReference type="AlphaFoldDB" id="A0AAF1ATP4"/>
<evidence type="ECO:0000313" key="2">
    <source>
        <dbReference type="Proteomes" id="UP000077755"/>
    </source>
</evidence>
<sequence>MSIVTKLRCITLDVTGTLIAYKGELGEYYCMAGCKIAYTNTAKEHPSFGFAEKIPNIVCFKRIYSTFGSVSPYTMFSDSKPFLRWAKGEQPLTVSSLFVPANEKEYNISDKMSKELLRQMRVKNTINEAEFNSDENLFFDLFIKANYGNDAPDCEVLDMEKNWINGEPEVLLGREVPIRGMEK</sequence>
<keyword evidence="2" id="KW-1185">Reference proteome</keyword>
<reference evidence="1" key="2">
    <citation type="submission" date="2022-03" db="EMBL/GenBank/DDBJ databases">
        <title>Draft title - Genomic analysis of global carrot germplasm unveils the trajectory of domestication and the origin of high carotenoid orange carrot.</title>
        <authorList>
            <person name="Iorizzo M."/>
            <person name="Ellison S."/>
            <person name="Senalik D."/>
            <person name="Macko-Podgorni A."/>
            <person name="Grzebelus D."/>
            <person name="Bostan H."/>
            <person name="Rolling W."/>
            <person name="Curaba J."/>
            <person name="Simon P."/>
        </authorList>
    </citation>
    <scope>NUCLEOTIDE SEQUENCE</scope>
    <source>
        <tissue evidence="1">Leaf</tissue>
    </source>
</reference>
<dbReference type="Proteomes" id="UP000077755">
    <property type="component" value="Chromosome 3"/>
</dbReference>
<reference evidence="1" key="1">
    <citation type="journal article" date="2016" name="Nat. Genet.">
        <title>A high-quality carrot genome assembly provides new insights into carotenoid accumulation and asterid genome evolution.</title>
        <authorList>
            <person name="Iorizzo M."/>
            <person name="Ellison S."/>
            <person name="Senalik D."/>
            <person name="Zeng P."/>
            <person name="Satapoomin P."/>
            <person name="Huang J."/>
            <person name="Bowman M."/>
            <person name="Iovene M."/>
            <person name="Sanseverino W."/>
            <person name="Cavagnaro P."/>
            <person name="Yildiz M."/>
            <person name="Macko-Podgorni A."/>
            <person name="Moranska E."/>
            <person name="Grzebelus E."/>
            <person name="Grzebelus D."/>
            <person name="Ashrafi H."/>
            <person name="Zheng Z."/>
            <person name="Cheng S."/>
            <person name="Spooner D."/>
            <person name="Van Deynze A."/>
            <person name="Simon P."/>
        </authorList>
    </citation>
    <scope>NUCLEOTIDE SEQUENCE</scope>
    <source>
        <tissue evidence="1">Leaf</tissue>
    </source>
</reference>
<protein>
    <submittedName>
        <fullName evidence="1">Uncharacterized protein</fullName>
    </submittedName>
</protein>
<dbReference type="PANTHER" id="PTHR47105:SF1">
    <property type="entry name" value="OS06G0665100 PROTEIN"/>
    <property type="match status" value="1"/>
</dbReference>
<evidence type="ECO:0000313" key="1">
    <source>
        <dbReference type="EMBL" id="WOG94694.1"/>
    </source>
</evidence>